<proteinExistence type="predicted"/>
<dbReference type="EMBL" id="LT841305">
    <property type="protein sequence ID" value="SMH65781.1"/>
    <property type="molecule type" value="Genomic_DNA"/>
</dbReference>
<dbReference type="AlphaFoldDB" id="A0A060URG2"/>
<evidence type="ECO:0000313" key="1">
    <source>
        <dbReference type="EMBL" id="CDQ10975.1"/>
    </source>
</evidence>
<dbReference type="Proteomes" id="UP000193925">
    <property type="component" value="Chromosome AFERRI"/>
</dbReference>
<name>A0A060URG2_9PROT</name>
<evidence type="ECO:0000313" key="2">
    <source>
        <dbReference type="EMBL" id="SMH65781.1"/>
    </source>
</evidence>
<gene>
    <name evidence="2" type="ORF">AFERRI_20565</name>
    <name evidence="1" type="ORF">AFERRI_470004</name>
</gene>
<dbReference type="EMBL" id="CCCS020000042">
    <property type="protein sequence ID" value="CDQ10975.1"/>
    <property type="molecule type" value="Genomic_DNA"/>
</dbReference>
<reference evidence="2 3" key="3">
    <citation type="submission" date="2017-03" db="EMBL/GenBank/DDBJ databases">
        <authorList>
            <person name="Regsiter A."/>
            <person name="William W."/>
        </authorList>
    </citation>
    <scope>NUCLEOTIDE SEQUENCE [LARGE SCALE GENOMIC DNA]</scope>
    <source>
        <strain evidence="2">PRJEB5721</strain>
    </source>
</reference>
<keyword evidence="3" id="KW-1185">Reference proteome</keyword>
<protein>
    <submittedName>
        <fullName evidence="1">Uncharacterized protein</fullName>
    </submittedName>
</protein>
<reference evidence="1" key="2">
    <citation type="submission" date="2014-07" db="EMBL/GenBank/DDBJ databases">
        <title>Initial genome analysis of the psychrotolerant acidophile Acidithiobacillus ferrivorans CF27: insights into iron and sulfur oxidation pathways and into biofilm formation.</title>
        <authorList>
            <person name="Talla E."/>
            <person name="Hedrich S."/>
            <person name="Mangenot S."/>
            <person name="Ji B."/>
            <person name="Johnson D.B."/>
            <person name="Barbe V."/>
            <person name="Bonnefoy V."/>
        </authorList>
    </citation>
    <scope>NUCLEOTIDE SEQUENCE [LARGE SCALE GENOMIC DNA]</scope>
    <source>
        <strain evidence="1">CF27</strain>
    </source>
</reference>
<reference evidence="1" key="1">
    <citation type="submission" date="2014-03" db="EMBL/GenBank/DDBJ databases">
        <authorList>
            <person name="Genoscope - CEA"/>
        </authorList>
    </citation>
    <scope>NUCLEOTIDE SEQUENCE [LARGE SCALE GENOMIC DNA]</scope>
    <source>
        <strain evidence="1">CF27</strain>
    </source>
</reference>
<accession>A0A060URG2</accession>
<sequence>MPWWSLFHSCSYEGIIVQFSGPRHPLCDRFLNTNWHMGNRMTANSFNPSLVVSEHARAYSRPLETGLPTIARLFHSTNCAPL</sequence>
<evidence type="ECO:0000313" key="3">
    <source>
        <dbReference type="Proteomes" id="UP000193925"/>
    </source>
</evidence>
<organism evidence="1">
    <name type="scientific">Acidithiobacillus ferrivorans</name>
    <dbReference type="NCBI Taxonomy" id="160808"/>
    <lineage>
        <taxon>Bacteria</taxon>
        <taxon>Pseudomonadati</taxon>
        <taxon>Pseudomonadota</taxon>
        <taxon>Acidithiobacillia</taxon>
        <taxon>Acidithiobacillales</taxon>
        <taxon>Acidithiobacillaceae</taxon>
        <taxon>Acidithiobacillus</taxon>
    </lineage>
</organism>